<organism evidence="2 3">
    <name type="scientific">Actinacidiphila bryophytorum</name>
    <dbReference type="NCBI Taxonomy" id="1436133"/>
    <lineage>
        <taxon>Bacteria</taxon>
        <taxon>Bacillati</taxon>
        <taxon>Actinomycetota</taxon>
        <taxon>Actinomycetes</taxon>
        <taxon>Kitasatosporales</taxon>
        <taxon>Streptomycetaceae</taxon>
        <taxon>Actinacidiphila</taxon>
    </lineage>
</organism>
<feature type="compositionally biased region" description="Low complexity" evidence="1">
    <location>
        <begin position="7"/>
        <end position="20"/>
    </location>
</feature>
<feature type="compositionally biased region" description="Low complexity" evidence="1">
    <location>
        <begin position="65"/>
        <end position="80"/>
    </location>
</feature>
<proteinExistence type="predicted"/>
<name>A0A9W4GXS2_9ACTN</name>
<accession>A0A9W4GXS2</accession>
<evidence type="ECO:0000313" key="3">
    <source>
        <dbReference type="Proteomes" id="UP001153328"/>
    </source>
</evidence>
<dbReference type="Proteomes" id="UP001153328">
    <property type="component" value="Unassembled WGS sequence"/>
</dbReference>
<dbReference type="AlphaFoldDB" id="A0A9W4GXS2"/>
<evidence type="ECO:0000313" key="2">
    <source>
        <dbReference type="EMBL" id="CAG7623399.1"/>
    </source>
</evidence>
<evidence type="ECO:0000256" key="1">
    <source>
        <dbReference type="SAM" id="MobiDB-lite"/>
    </source>
</evidence>
<reference evidence="2" key="1">
    <citation type="submission" date="2021-06" db="EMBL/GenBank/DDBJ databases">
        <authorList>
            <person name="Arsene-Ploetze F."/>
        </authorList>
    </citation>
    <scope>NUCLEOTIDE SEQUENCE</scope>
    <source>
        <strain evidence="2">SBRY1</strain>
    </source>
</reference>
<keyword evidence="3" id="KW-1185">Reference proteome</keyword>
<dbReference type="EMBL" id="CAJVAX010000008">
    <property type="protein sequence ID" value="CAG7623399.1"/>
    <property type="molecule type" value="Genomic_DNA"/>
</dbReference>
<feature type="region of interest" description="Disordered" evidence="1">
    <location>
        <begin position="1"/>
        <end position="137"/>
    </location>
</feature>
<sequence>MAGPGGRRAAARAARAGAHPQGRRRAGTHLGAVPVGAGARAQGGLVRGDRGGRPRPRPRPRRPALARPGRAGQARPQPGGTRPYVLALRAPQRAVPGRLTRPDLTCPDLPRPGPAARIRRGRRVAGPAAVRRRRAGG</sequence>
<comment type="caution">
    <text evidence="2">The sequence shown here is derived from an EMBL/GenBank/DDBJ whole genome shotgun (WGS) entry which is preliminary data.</text>
</comment>
<gene>
    <name evidence="2" type="ORF">SBRY_160035</name>
</gene>
<protein>
    <submittedName>
        <fullName evidence="2">Uncharacterized protein</fullName>
    </submittedName>
</protein>
<feature type="compositionally biased region" description="Basic residues" evidence="1">
    <location>
        <begin position="53"/>
        <end position="64"/>
    </location>
</feature>